<dbReference type="GeneID" id="34457662"/>
<accession>A0A1L9V806</accession>
<dbReference type="AlphaFoldDB" id="A0A1L9V806"/>
<name>A0A1L9V806_ASPGL</name>
<dbReference type="EMBL" id="KV878913">
    <property type="protein sequence ID" value="OJJ79972.1"/>
    <property type="molecule type" value="Genomic_DNA"/>
</dbReference>
<dbReference type="OrthoDB" id="4467879at2759"/>
<sequence>MQILIQFNLDSVLNDLRIALLPRTRQIQHLQTLFDASCIKDKGTQEYYWTQESLQKYIEKAHPDASFSESEIALLWRCFYFSAYHPFPTSSEIDAKIDQDAFERAVTLLAAQGTDLLGTLEEGDYFWCSDKDATSFHMASFDRVVRSATCPYHGYSCLSASIVVDVMDVLAMTQPQNVNFTPSADQLEPVARKLLDEGPTRRCRCRAATKDLSMLLSILLRMKLEKAKWGLGFHFGGFDKANSKNEKLARIMVEDIGLPMDFHPSTMDLLVSPIDTSSGISDYSSQTYRYDSTSSGLFYSNHRRPQTTKYQRQQKRQKKYLHESFELFHYSSLNSKPPSARRQHPQI</sequence>
<dbReference type="Proteomes" id="UP000184300">
    <property type="component" value="Unassembled WGS sequence"/>
</dbReference>
<dbReference type="VEuPathDB" id="FungiDB:ASPGLDRAFT_135711"/>
<keyword evidence="2" id="KW-1185">Reference proteome</keyword>
<reference evidence="2" key="1">
    <citation type="journal article" date="2017" name="Genome Biol.">
        <title>Comparative genomics reveals high biological diversity and specific adaptations in the industrially and medically important fungal genus Aspergillus.</title>
        <authorList>
            <person name="de Vries R.P."/>
            <person name="Riley R."/>
            <person name="Wiebenga A."/>
            <person name="Aguilar-Osorio G."/>
            <person name="Amillis S."/>
            <person name="Uchima C.A."/>
            <person name="Anderluh G."/>
            <person name="Asadollahi M."/>
            <person name="Askin M."/>
            <person name="Barry K."/>
            <person name="Battaglia E."/>
            <person name="Bayram O."/>
            <person name="Benocci T."/>
            <person name="Braus-Stromeyer S.A."/>
            <person name="Caldana C."/>
            <person name="Canovas D."/>
            <person name="Cerqueira G.C."/>
            <person name="Chen F."/>
            <person name="Chen W."/>
            <person name="Choi C."/>
            <person name="Clum A."/>
            <person name="Dos Santos R.A."/>
            <person name="Damasio A.R."/>
            <person name="Diallinas G."/>
            <person name="Emri T."/>
            <person name="Fekete E."/>
            <person name="Flipphi M."/>
            <person name="Freyberg S."/>
            <person name="Gallo A."/>
            <person name="Gournas C."/>
            <person name="Habgood R."/>
            <person name="Hainaut M."/>
            <person name="Harispe M.L."/>
            <person name="Henrissat B."/>
            <person name="Hilden K.S."/>
            <person name="Hope R."/>
            <person name="Hossain A."/>
            <person name="Karabika E."/>
            <person name="Karaffa L."/>
            <person name="Karanyi Z."/>
            <person name="Krasevec N."/>
            <person name="Kuo A."/>
            <person name="Kusch H."/>
            <person name="LaButti K."/>
            <person name="Lagendijk E.L."/>
            <person name="Lapidus A."/>
            <person name="Levasseur A."/>
            <person name="Lindquist E."/>
            <person name="Lipzen A."/>
            <person name="Logrieco A.F."/>
            <person name="MacCabe A."/>
            <person name="Maekelae M.R."/>
            <person name="Malavazi I."/>
            <person name="Melin P."/>
            <person name="Meyer V."/>
            <person name="Mielnichuk N."/>
            <person name="Miskei M."/>
            <person name="Molnar A.P."/>
            <person name="Mule G."/>
            <person name="Ngan C.Y."/>
            <person name="Orejas M."/>
            <person name="Orosz E."/>
            <person name="Ouedraogo J.P."/>
            <person name="Overkamp K.M."/>
            <person name="Park H.-S."/>
            <person name="Perrone G."/>
            <person name="Piumi F."/>
            <person name="Punt P.J."/>
            <person name="Ram A.F."/>
            <person name="Ramon A."/>
            <person name="Rauscher S."/>
            <person name="Record E."/>
            <person name="Riano-Pachon D.M."/>
            <person name="Robert V."/>
            <person name="Roehrig J."/>
            <person name="Ruller R."/>
            <person name="Salamov A."/>
            <person name="Salih N.S."/>
            <person name="Samson R.A."/>
            <person name="Sandor E."/>
            <person name="Sanguinetti M."/>
            <person name="Schuetze T."/>
            <person name="Sepcic K."/>
            <person name="Shelest E."/>
            <person name="Sherlock G."/>
            <person name="Sophianopoulou V."/>
            <person name="Squina F.M."/>
            <person name="Sun H."/>
            <person name="Susca A."/>
            <person name="Todd R.B."/>
            <person name="Tsang A."/>
            <person name="Unkles S.E."/>
            <person name="van de Wiele N."/>
            <person name="van Rossen-Uffink D."/>
            <person name="Oliveira J.V."/>
            <person name="Vesth T.C."/>
            <person name="Visser J."/>
            <person name="Yu J.-H."/>
            <person name="Zhou M."/>
            <person name="Andersen M.R."/>
            <person name="Archer D.B."/>
            <person name="Baker S.E."/>
            <person name="Benoit I."/>
            <person name="Brakhage A.A."/>
            <person name="Braus G.H."/>
            <person name="Fischer R."/>
            <person name="Frisvad J.C."/>
            <person name="Goldman G.H."/>
            <person name="Houbraken J."/>
            <person name="Oakley B."/>
            <person name="Pocsi I."/>
            <person name="Scazzocchio C."/>
            <person name="Seiboth B."/>
            <person name="vanKuyk P.A."/>
            <person name="Wortman J."/>
            <person name="Dyer P.S."/>
            <person name="Grigoriev I.V."/>
        </authorList>
    </citation>
    <scope>NUCLEOTIDE SEQUENCE [LARGE SCALE GENOMIC DNA]</scope>
    <source>
        <strain evidence="2">CBS 516.65</strain>
    </source>
</reference>
<gene>
    <name evidence="1" type="ORF">ASPGLDRAFT_135711</name>
</gene>
<organism evidence="1 2">
    <name type="scientific">Aspergillus glaucus CBS 516.65</name>
    <dbReference type="NCBI Taxonomy" id="1160497"/>
    <lineage>
        <taxon>Eukaryota</taxon>
        <taxon>Fungi</taxon>
        <taxon>Dikarya</taxon>
        <taxon>Ascomycota</taxon>
        <taxon>Pezizomycotina</taxon>
        <taxon>Eurotiomycetes</taxon>
        <taxon>Eurotiomycetidae</taxon>
        <taxon>Eurotiales</taxon>
        <taxon>Aspergillaceae</taxon>
        <taxon>Aspergillus</taxon>
        <taxon>Aspergillus subgen. Aspergillus</taxon>
    </lineage>
</organism>
<evidence type="ECO:0000313" key="1">
    <source>
        <dbReference type="EMBL" id="OJJ79972.1"/>
    </source>
</evidence>
<proteinExistence type="predicted"/>
<evidence type="ECO:0000313" key="2">
    <source>
        <dbReference type="Proteomes" id="UP000184300"/>
    </source>
</evidence>
<dbReference type="RefSeq" id="XP_022396670.1">
    <property type="nucleotide sequence ID" value="XM_022541401.1"/>
</dbReference>
<protein>
    <submittedName>
        <fullName evidence="1">Uncharacterized protein</fullName>
    </submittedName>
</protein>